<reference evidence="1 2" key="1">
    <citation type="submission" date="2021-06" db="EMBL/GenBank/DDBJ databases">
        <title>Caerostris extrusa draft genome.</title>
        <authorList>
            <person name="Kono N."/>
            <person name="Arakawa K."/>
        </authorList>
    </citation>
    <scope>NUCLEOTIDE SEQUENCE [LARGE SCALE GENOMIC DNA]</scope>
</reference>
<gene>
    <name evidence="1" type="ORF">CEXT_718201</name>
</gene>
<name>A0AAV4Q381_CAEEX</name>
<evidence type="ECO:0000313" key="2">
    <source>
        <dbReference type="Proteomes" id="UP001054945"/>
    </source>
</evidence>
<proteinExistence type="predicted"/>
<accession>A0AAV4Q381</accession>
<protein>
    <submittedName>
        <fullName evidence="1">Uncharacterized protein</fullName>
    </submittedName>
</protein>
<dbReference type="EMBL" id="BPLR01005582">
    <property type="protein sequence ID" value="GIY03475.1"/>
    <property type="molecule type" value="Genomic_DNA"/>
</dbReference>
<dbReference type="AlphaFoldDB" id="A0AAV4Q381"/>
<keyword evidence="2" id="KW-1185">Reference proteome</keyword>
<dbReference type="Proteomes" id="UP001054945">
    <property type="component" value="Unassembled WGS sequence"/>
</dbReference>
<evidence type="ECO:0000313" key="1">
    <source>
        <dbReference type="EMBL" id="GIY03475.1"/>
    </source>
</evidence>
<sequence length="97" mass="10784">MDYNARNYCTSVVFLLVQVVKRSGWKSAKKTKVSGPLGAKIKTRACQIGHGPFLPVAVGTELRDLNQGLGEQPYGEAHFLNLSFNAPLRRQHMSQRV</sequence>
<comment type="caution">
    <text evidence="1">The sequence shown here is derived from an EMBL/GenBank/DDBJ whole genome shotgun (WGS) entry which is preliminary data.</text>
</comment>
<organism evidence="1 2">
    <name type="scientific">Caerostris extrusa</name>
    <name type="common">Bark spider</name>
    <name type="synonym">Caerostris bankana</name>
    <dbReference type="NCBI Taxonomy" id="172846"/>
    <lineage>
        <taxon>Eukaryota</taxon>
        <taxon>Metazoa</taxon>
        <taxon>Ecdysozoa</taxon>
        <taxon>Arthropoda</taxon>
        <taxon>Chelicerata</taxon>
        <taxon>Arachnida</taxon>
        <taxon>Araneae</taxon>
        <taxon>Araneomorphae</taxon>
        <taxon>Entelegynae</taxon>
        <taxon>Araneoidea</taxon>
        <taxon>Araneidae</taxon>
        <taxon>Caerostris</taxon>
    </lineage>
</organism>